<protein>
    <submittedName>
        <fullName evidence="8">Myocyte-specific enhancer factor 2C</fullName>
    </submittedName>
</protein>
<feature type="region of interest" description="Disordered" evidence="6">
    <location>
        <begin position="136"/>
        <end position="178"/>
    </location>
</feature>
<evidence type="ECO:0000256" key="5">
    <source>
        <dbReference type="ARBA" id="ARBA00023242"/>
    </source>
</evidence>
<dbReference type="SMART" id="SM00432">
    <property type="entry name" value="MADS"/>
    <property type="match status" value="1"/>
</dbReference>
<proteinExistence type="predicted"/>
<dbReference type="InterPro" id="IPR002100">
    <property type="entry name" value="TF_MADSbox"/>
</dbReference>
<evidence type="ECO:0000256" key="2">
    <source>
        <dbReference type="ARBA" id="ARBA00023015"/>
    </source>
</evidence>
<dbReference type="PROSITE" id="PS50066">
    <property type="entry name" value="MADS_BOX_2"/>
    <property type="match status" value="1"/>
</dbReference>
<reference evidence="8 9" key="1">
    <citation type="journal article" date="2022" name="Front. Cell. Infect. Microbiol.">
        <title>The Genomes of Two Strains of Taenia crassiceps the Animal Model for the Study of Human Cysticercosis.</title>
        <authorList>
            <person name="Bobes R.J."/>
            <person name="Estrada K."/>
            <person name="Rios-Valencia D.G."/>
            <person name="Calderon-Gallegos A."/>
            <person name="de la Torre P."/>
            <person name="Carrero J.C."/>
            <person name="Sanchez-Flores A."/>
            <person name="Laclette J.P."/>
        </authorList>
    </citation>
    <scope>NUCLEOTIDE SEQUENCE [LARGE SCALE GENOMIC DNA]</scope>
    <source>
        <strain evidence="8">WFUcys</strain>
    </source>
</reference>
<sequence>MGRKKIEIKRIDDERNRQVTFTKRKLGLMKKAYELSVLCDYYTEPHESKNNKDIIEMLSKRDNKSYNLPINSTGLSDTSGSSPAAPTLDYHQKTPSAAVAAVANVFAYCTGAASSGHGSDALDGLLRPPIVATGNGNTITTVGSGGDGGGGLVEEGEDDDEDCLAPSQPPTYPATTPS</sequence>
<dbReference type="PRINTS" id="PR00404">
    <property type="entry name" value="MADSDOMAIN"/>
</dbReference>
<feature type="compositionally biased region" description="Acidic residues" evidence="6">
    <location>
        <begin position="154"/>
        <end position="163"/>
    </location>
</feature>
<dbReference type="PANTHER" id="PTHR11945:SF534">
    <property type="entry name" value="MYOCYTE-SPECIFIC ENHANCER FACTOR 2"/>
    <property type="match status" value="1"/>
</dbReference>
<dbReference type="PANTHER" id="PTHR11945">
    <property type="entry name" value="MADS BOX PROTEIN"/>
    <property type="match status" value="1"/>
</dbReference>
<organism evidence="8 9">
    <name type="scientific">Taenia crassiceps</name>
    <dbReference type="NCBI Taxonomy" id="6207"/>
    <lineage>
        <taxon>Eukaryota</taxon>
        <taxon>Metazoa</taxon>
        <taxon>Spiralia</taxon>
        <taxon>Lophotrochozoa</taxon>
        <taxon>Platyhelminthes</taxon>
        <taxon>Cestoda</taxon>
        <taxon>Eucestoda</taxon>
        <taxon>Cyclophyllidea</taxon>
        <taxon>Taeniidae</taxon>
        <taxon>Taenia</taxon>
    </lineage>
</organism>
<dbReference type="EMBL" id="JAKROA010000002">
    <property type="protein sequence ID" value="KAL5110562.1"/>
    <property type="molecule type" value="Genomic_DNA"/>
</dbReference>
<dbReference type="InterPro" id="IPR036879">
    <property type="entry name" value="TF_MADSbox_sf"/>
</dbReference>
<keyword evidence="5" id="KW-0539">Nucleus</keyword>
<dbReference type="Pfam" id="PF00319">
    <property type="entry name" value="SRF-TF"/>
    <property type="match status" value="1"/>
</dbReference>
<keyword evidence="3" id="KW-0238">DNA-binding</keyword>
<feature type="compositionally biased region" description="Gly residues" evidence="6">
    <location>
        <begin position="143"/>
        <end position="153"/>
    </location>
</feature>
<keyword evidence="2" id="KW-0805">Transcription regulation</keyword>
<gene>
    <name evidence="8" type="ORF">TcWFU_006725</name>
</gene>
<comment type="caution">
    <text evidence="8">The sequence shown here is derived from an EMBL/GenBank/DDBJ whole genome shotgun (WGS) entry which is preliminary data.</text>
</comment>
<evidence type="ECO:0000256" key="1">
    <source>
        <dbReference type="ARBA" id="ARBA00004123"/>
    </source>
</evidence>
<evidence type="ECO:0000313" key="9">
    <source>
        <dbReference type="Proteomes" id="UP001651158"/>
    </source>
</evidence>
<name>A0ABR4QLP7_9CEST</name>
<evidence type="ECO:0000256" key="3">
    <source>
        <dbReference type="ARBA" id="ARBA00023125"/>
    </source>
</evidence>
<dbReference type="Proteomes" id="UP001651158">
    <property type="component" value="Unassembled WGS sequence"/>
</dbReference>
<comment type="subcellular location">
    <subcellularLocation>
        <location evidence="1">Nucleus</location>
    </subcellularLocation>
</comment>
<accession>A0ABR4QLP7</accession>
<evidence type="ECO:0000256" key="4">
    <source>
        <dbReference type="ARBA" id="ARBA00023163"/>
    </source>
</evidence>
<evidence type="ECO:0000259" key="7">
    <source>
        <dbReference type="PROSITE" id="PS50066"/>
    </source>
</evidence>
<keyword evidence="9" id="KW-1185">Reference proteome</keyword>
<dbReference type="Gene3D" id="3.40.1810.10">
    <property type="entry name" value="Transcription factor, MADS-box"/>
    <property type="match status" value="1"/>
</dbReference>
<feature type="domain" description="MADS-box" evidence="7">
    <location>
        <begin position="1"/>
        <end position="40"/>
    </location>
</feature>
<keyword evidence="4" id="KW-0804">Transcription</keyword>
<evidence type="ECO:0000313" key="8">
    <source>
        <dbReference type="EMBL" id="KAL5110562.1"/>
    </source>
</evidence>
<dbReference type="SUPFAM" id="SSF55455">
    <property type="entry name" value="SRF-like"/>
    <property type="match status" value="1"/>
</dbReference>
<evidence type="ECO:0000256" key="6">
    <source>
        <dbReference type="SAM" id="MobiDB-lite"/>
    </source>
</evidence>